<keyword evidence="1" id="KW-0472">Membrane</keyword>
<evidence type="ECO:0000256" key="1">
    <source>
        <dbReference type="SAM" id="Phobius"/>
    </source>
</evidence>
<name>X1QWU6_9ZZZZ</name>
<organism evidence="2">
    <name type="scientific">marine sediment metagenome</name>
    <dbReference type="NCBI Taxonomy" id="412755"/>
    <lineage>
        <taxon>unclassified sequences</taxon>
        <taxon>metagenomes</taxon>
        <taxon>ecological metagenomes</taxon>
    </lineage>
</organism>
<reference evidence="2" key="1">
    <citation type="journal article" date="2014" name="Front. Microbiol.">
        <title>High frequency of phylogenetically diverse reductive dehalogenase-homologous genes in deep subseafloor sedimentary metagenomes.</title>
        <authorList>
            <person name="Kawai M."/>
            <person name="Futagami T."/>
            <person name="Toyoda A."/>
            <person name="Takaki Y."/>
            <person name="Nishi S."/>
            <person name="Hori S."/>
            <person name="Arai W."/>
            <person name="Tsubouchi T."/>
            <person name="Morono Y."/>
            <person name="Uchiyama I."/>
            <person name="Ito T."/>
            <person name="Fujiyama A."/>
            <person name="Inagaki F."/>
            <person name="Takami H."/>
        </authorList>
    </citation>
    <scope>NUCLEOTIDE SEQUENCE</scope>
    <source>
        <strain evidence="2">Expedition CK06-06</strain>
    </source>
</reference>
<gene>
    <name evidence="2" type="ORF">S12H4_07276</name>
</gene>
<protein>
    <submittedName>
        <fullName evidence="2">Uncharacterized protein</fullName>
    </submittedName>
</protein>
<proteinExistence type="predicted"/>
<sequence>MNSFLEKLYQKLYTKIGGRPWTHIIQDEQKGAPLLFMLIFLGLGILLAKVAGRYWWQ</sequence>
<comment type="caution">
    <text evidence="2">The sequence shown here is derived from an EMBL/GenBank/DDBJ whole genome shotgun (WGS) entry which is preliminary data.</text>
</comment>
<evidence type="ECO:0000313" key="2">
    <source>
        <dbReference type="EMBL" id="GAI59286.1"/>
    </source>
</evidence>
<feature type="transmembrane region" description="Helical" evidence="1">
    <location>
        <begin position="34"/>
        <end position="56"/>
    </location>
</feature>
<dbReference type="AlphaFoldDB" id="X1QWU6"/>
<keyword evidence="1" id="KW-0812">Transmembrane</keyword>
<keyword evidence="1" id="KW-1133">Transmembrane helix</keyword>
<accession>X1QWU6</accession>
<dbReference type="EMBL" id="BARW01002663">
    <property type="protein sequence ID" value="GAI59286.1"/>
    <property type="molecule type" value="Genomic_DNA"/>
</dbReference>
<feature type="non-terminal residue" evidence="2">
    <location>
        <position position="57"/>
    </location>
</feature>